<dbReference type="EMBL" id="NNRN01000062">
    <property type="protein sequence ID" value="OYR24670.1"/>
    <property type="molecule type" value="Genomic_DNA"/>
</dbReference>
<feature type="compositionally biased region" description="Basic and acidic residues" evidence="1">
    <location>
        <begin position="46"/>
        <end position="61"/>
    </location>
</feature>
<keyword evidence="5" id="KW-1185">Reference proteome</keyword>
<comment type="caution">
    <text evidence="3">The sequence shown here is derived from an EMBL/GenBank/DDBJ whole genome shotgun (WGS) entry which is preliminary data.</text>
</comment>
<dbReference type="RefSeq" id="WP_094515724.1">
    <property type="nucleotide sequence ID" value="NZ_JBHEEP010000001.1"/>
</dbReference>
<dbReference type="Proteomes" id="UP000435957">
    <property type="component" value="Unassembled WGS sequence"/>
</dbReference>
<name>A0A256GCL2_9HYPH</name>
<dbReference type="AlphaFoldDB" id="A0A256GCL2"/>
<reference evidence="3 4" key="1">
    <citation type="submission" date="2017-07" db="EMBL/GenBank/DDBJ databases">
        <title>Draft genome of Ochrobactrum lupini type strain LUP21.</title>
        <authorList>
            <person name="Krzyzanowska D.M."/>
            <person name="Jafra S."/>
        </authorList>
    </citation>
    <scope>NUCLEOTIDE SEQUENCE [LARGE SCALE GENOMIC DNA]</scope>
    <source>
        <strain evidence="3 4">LUP21</strain>
    </source>
</reference>
<organism evidence="3 4">
    <name type="scientific">Brucella lupini</name>
    <dbReference type="NCBI Taxonomy" id="255457"/>
    <lineage>
        <taxon>Bacteria</taxon>
        <taxon>Pseudomonadati</taxon>
        <taxon>Pseudomonadota</taxon>
        <taxon>Alphaproteobacteria</taxon>
        <taxon>Hyphomicrobiales</taxon>
        <taxon>Brucellaceae</taxon>
        <taxon>Brucella/Ochrobactrum group</taxon>
        <taxon>Brucella</taxon>
    </lineage>
</organism>
<dbReference type="EMBL" id="WBWF01000001">
    <property type="protein sequence ID" value="KAB2706469.1"/>
    <property type="molecule type" value="Genomic_DNA"/>
</dbReference>
<evidence type="ECO:0000313" key="2">
    <source>
        <dbReference type="EMBL" id="KAB2706469.1"/>
    </source>
</evidence>
<sequence>MRVTGPAVKRLRRLMLEQWIEEMIWYLDRMDGDPDLEDDEIEDENEHGGEVTDEPHDHSDSGDDELTLGWPEQVTQRGIEMPEPFSANYDTDDSHADYGGPRSLSFDGSGYRQARNDLARLVRRRRAVQWPS</sequence>
<feature type="region of interest" description="Disordered" evidence="1">
    <location>
        <begin position="31"/>
        <end position="110"/>
    </location>
</feature>
<evidence type="ECO:0000256" key="1">
    <source>
        <dbReference type="SAM" id="MobiDB-lite"/>
    </source>
</evidence>
<proteinExistence type="predicted"/>
<reference evidence="2 5" key="2">
    <citation type="submission" date="2019-09" db="EMBL/GenBank/DDBJ databases">
        <title>Taxonomic organization of the family Brucellaceae based on a phylogenomic approach.</title>
        <authorList>
            <person name="Leclercq S."/>
            <person name="Cloeckaert A."/>
            <person name="Zygmunt M.S."/>
        </authorList>
    </citation>
    <scope>NUCLEOTIDE SEQUENCE [LARGE SCALE GENOMIC DNA]</scope>
    <source>
        <strain evidence="2 5">LUP23</strain>
    </source>
</reference>
<accession>A0A256GCL2</accession>
<protein>
    <submittedName>
        <fullName evidence="3">Uncharacterized protein</fullName>
    </submittedName>
</protein>
<gene>
    <name evidence="3" type="ORF">CES86_4959</name>
    <name evidence="2" type="ORF">F9L03_02025</name>
</gene>
<evidence type="ECO:0000313" key="4">
    <source>
        <dbReference type="Proteomes" id="UP000216363"/>
    </source>
</evidence>
<dbReference type="Proteomes" id="UP000216363">
    <property type="component" value="Unassembled WGS sequence"/>
</dbReference>
<feature type="compositionally biased region" description="Acidic residues" evidence="1">
    <location>
        <begin position="33"/>
        <end position="45"/>
    </location>
</feature>
<evidence type="ECO:0000313" key="3">
    <source>
        <dbReference type="EMBL" id="OYR24670.1"/>
    </source>
</evidence>
<evidence type="ECO:0000313" key="5">
    <source>
        <dbReference type="Proteomes" id="UP000435957"/>
    </source>
</evidence>